<protein>
    <recommendedName>
        <fullName evidence="1">Mitochondrial genome maintenance exonuclease 1</fullName>
        <ecNumber evidence="1">3.1.-.-</ecNumber>
    </recommendedName>
</protein>
<keyword evidence="1" id="KW-0540">Nuclease</keyword>
<feature type="active site" evidence="1">
    <location>
        <position position="201"/>
    </location>
</feature>
<feature type="active site" evidence="1">
    <location>
        <position position="203"/>
    </location>
</feature>
<evidence type="ECO:0000313" key="3">
    <source>
        <dbReference type="Proteomes" id="UP001152795"/>
    </source>
</evidence>
<sequence length="353" mass="40510">MTLFFPLKLLFSRAQRYKIFSYKAILLQSATCSEYSTTPSRKPFINPDRPHDQTHLYTSEPPLQVQLSYERDEKHGRVYHGNFPSVTTILDATRPTNEHYALLNWRRGQIKELGEGGYNDKVTMIKNRGTTFHQAINEYLLTGSQPTLQESNLGHWESVQDVISNIDHVIALESVVLHPQLQYAGTLDSIISYQGQLCLIDWKTSQKKRIELKDCFSYPHQIVAYSGAVNYDQNYNPIQINHGLLVLVYQDGSPADTIWLPPDTCEYYWTEWLHRLQLYNQTNTSCYSNQGTRMQDLAQYVNGIPGGKPLLQQDSAESVKCAENSGEICTDIAQWSESIVEMDPSTFEFEDNY</sequence>
<dbReference type="EC" id="3.1.-.-" evidence="1"/>
<dbReference type="EMBL" id="CACRXK020000303">
    <property type="protein sequence ID" value="CAB3980571.1"/>
    <property type="molecule type" value="Genomic_DNA"/>
</dbReference>
<reference evidence="2" key="1">
    <citation type="submission" date="2020-04" db="EMBL/GenBank/DDBJ databases">
        <authorList>
            <person name="Alioto T."/>
            <person name="Alioto T."/>
            <person name="Gomez Garrido J."/>
        </authorList>
    </citation>
    <scope>NUCLEOTIDE SEQUENCE</scope>
    <source>
        <strain evidence="2">A484AB</strain>
    </source>
</reference>
<keyword evidence="1" id="KW-0378">Hydrolase</keyword>
<evidence type="ECO:0000313" key="2">
    <source>
        <dbReference type="EMBL" id="CAB3980571.1"/>
    </source>
</evidence>
<dbReference type="PANTHER" id="PTHR31340">
    <property type="entry name" value="MITOCHONDRIAL GENOME MAINTENANCE EXONUCLEASE 1"/>
    <property type="match status" value="1"/>
</dbReference>
<feature type="active site" evidence="1">
    <location>
        <position position="188"/>
    </location>
</feature>
<name>A0A6S7G3Y2_PARCT</name>
<comment type="subcellular location">
    <subcellularLocation>
        <location evidence="1">Mitochondrion</location>
    </subcellularLocation>
</comment>
<keyword evidence="1 2" id="KW-0269">Exonuclease</keyword>
<proteinExistence type="inferred from homology"/>
<dbReference type="AlphaFoldDB" id="A0A6S7G3Y2"/>
<dbReference type="GO" id="GO:0006264">
    <property type="term" value="P:mitochondrial DNA replication"/>
    <property type="evidence" value="ECO:0007669"/>
    <property type="project" value="TreeGrafter"/>
</dbReference>
<dbReference type="GO" id="GO:0005739">
    <property type="term" value="C:mitochondrion"/>
    <property type="evidence" value="ECO:0007669"/>
    <property type="project" value="UniProtKB-SubCell"/>
</dbReference>
<dbReference type="PANTHER" id="PTHR31340:SF3">
    <property type="entry name" value="MITOCHONDRIAL GENOME MAINTENANCE EXONUCLEASE 1"/>
    <property type="match status" value="1"/>
</dbReference>
<gene>
    <name evidence="2" type="ORF">PACLA_8A083634</name>
</gene>
<keyword evidence="3" id="KW-1185">Reference proteome</keyword>
<accession>A0A6S7G3Y2</accession>
<keyword evidence="1" id="KW-0496">Mitochondrion</keyword>
<organism evidence="2 3">
    <name type="scientific">Paramuricea clavata</name>
    <name type="common">Red gorgonian</name>
    <name type="synonym">Violescent sea-whip</name>
    <dbReference type="NCBI Taxonomy" id="317549"/>
    <lineage>
        <taxon>Eukaryota</taxon>
        <taxon>Metazoa</taxon>
        <taxon>Cnidaria</taxon>
        <taxon>Anthozoa</taxon>
        <taxon>Octocorallia</taxon>
        <taxon>Malacalcyonacea</taxon>
        <taxon>Plexauridae</taxon>
        <taxon>Paramuricea</taxon>
    </lineage>
</organism>
<dbReference type="GO" id="GO:0008297">
    <property type="term" value="F:single-stranded DNA exodeoxyribonuclease activity"/>
    <property type="evidence" value="ECO:0007669"/>
    <property type="project" value="UniProtKB-UniRule"/>
</dbReference>
<evidence type="ECO:0000256" key="1">
    <source>
        <dbReference type="HAMAP-Rule" id="MF_03030"/>
    </source>
</evidence>
<comment type="function">
    <text evidence="1">Metal-dependent single-stranded DNA (ssDNA) exonuclease involved in mitochondrial genome maintenance.</text>
</comment>
<dbReference type="GO" id="GO:0043504">
    <property type="term" value="P:mitochondrial DNA repair"/>
    <property type="evidence" value="ECO:0007669"/>
    <property type="project" value="UniProtKB-UniRule"/>
</dbReference>
<dbReference type="OrthoDB" id="5777131at2759"/>
<comment type="caution">
    <text evidence="2">The sequence shown here is derived from an EMBL/GenBank/DDBJ whole genome shotgun (WGS) entry which is preliminary data.</text>
</comment>
<comment type="similarity">
    <text evidence="1">Belongs to the MGME1 family.</text>
</comment>
<dbReference type="Proteomes" id="UP001152795">
    <property type="component" value="Unassembled WGS sequence"/>
</dbReference>
<dbReference type="HAMAP" id="MF_03030">
    <property type="entry name" value="MGME1"/>
    <property type="match status" value="1"/>
</dbReference>